<dbReference type="Gene3D" id="2.70.170.10">
    <property type="entry name" value="Neurotransmitter-gated ion-channel ligand-binding domain"/>
    <property type="match status" value="1"/>
</dbReference>
<sequence length="158" mass="18477">MLAKSAANSRSVEIIDDDVFATDEDPRFYDIRLRPFFGQNESVDVGIGIDVAQIDDVSEVNMDFQLTLYFQQSWVDPRLRFTPGTVNCSVNLDSRVIDNIWLPDIYFINDKKSFVHDVTSQAKNRMMRLYPDGRVMYGHDRTMNFFLKDCRFLKKHSF</sequence>
<dbReference type="GO" id="GO:0005230">
    <property type="term" value="F:extracellular ligand-gated monoatomic ion channel activity"/>
    <property type="evidence" value="ECO:0007669"/>
    <property type="project" value="InterPro"/>
</dbReference>
<dbReference type="OrthoDB" id="8890589at2759"/>
<evidence type="ECO:0000313" key="3">
    <source>
        <dbReference type="Proteomes" id="UP000001307"/>
    </source>
</evidence>
<dbReference type="SUPFAM" id="SSF63712">
    <property type="entry name" value="Nicotinic receptor ligand binding domain-like"/>
    <property type="match status" value="1"/>
</dbReference>
<dbReference type="GO" id="GO:0004888">
    <property type="term" value="F:transmembrane signaling receptor activity"/>
    <property type="evidence" value="ECO:0007669"/>
    <property type="project" value="InterPro"/>
</dbReference>
<gene>
    <name evidence="2" type="ORF">GSOID_T00011244001</name>
</gene>
<dbReference type="InterPro" id="IPR006202">
    <property type="entry name" value="Neur_chan_lig-bd"/>
</dbReference>
<reference evidence="2" key="1">
    <citation type="journal article" date="2010" name="Science">
        <title>Plasticity of animal genome architecture unmasked by rapid evolution of a pelagic tunicate.</title>
        <authorList>
            <person name="Denoeud F."/>
            <person name="Henriet S."/>
            <person name="Mungpakdee S."/>
            <person name="Aury J.M."/>
            <person name="Da Silva C."/>
            <person name="Brinkmann H."/>
            <person name="Mikhaleva J."/>
            <person name="Olsen L.C."/>
            <person name="Jubin C."/>
            <person name="Canestro C."/>
            <person name="Bouquet J.M."/>
            <person name="Danks G."/>
            <person name="Poulain J."/>
            <person name="Campsteijn C."/>
            <person name="Adamski M."/>
            <person name="Cross I."/>
            <person name="Yadetie F."/>
            <person name="Muffato M."/>
            <person name="Louis A."/>
            <person name="Butcher S."/>
            <person name="Tsagkogeorga G."/>
            <person name="Konrad A."/>
            <person name="Singh S."/>
            <person name="Jensen M.F."/>
            <person name="Cong E.H."/>
            <person name="Eikeseth-Otteraa H."/>
            <person name="Noel B."/>
            <person name="Anthouard V."/>
            <person name="Porcel B.M."/>
            <person name="Kachouri-Lafond R."/>
            <person name="Nishino A."/>
            <person name="Ugolini M."/>
            <person name="Chourrout P."/>
            <person name="Nishida H."/>
            <person name="Aasland R."/>
            <person name="Huzurbazar S."/>
            <person name="Westhof E."/>
            <person name="Delsuc F."/>
            <person name="Lehrach H."/>
            <person name="Reinhardt R."/>
            <person name="Weissenbach J."/>
            <person name="Roy S.W."/>
            <person name="Artiguenave F."/>
            <person name="Postlethwait J.H."/>
            <person name="Manak J.R."/>
            <person name="Thompson E.M."/>
            <person name="Jaillon O."/>
            <person name="Du Pasquier L."/>
            <person name="Boudinot P."/>
            <person name="Liberles D.A."/>
            <person name="Volff J.N."/>
            <person name="Philippe H."/>
            <person name="Lenhard B."/>
            <person name="Roest Crollius H."/>
            <person name="Wincker P."/>
            <person name="Chourrout D."/>
        </authorList>
    </citation>
    <scope>NUCLEOTIDE SEQUENCE [LARGE SCALE GENOMIC DNA]</scope>
</reference>
<dbReference type="InterPro" id="IPR006201">
    <property type="entry name" value="Neur_channel"/>
</dbReference>
<keyword evidence="3" id="KW-1185">Reference proteome</keyword>
<dbReference type="Proteomes" id="UP000001307">
    <property type="component" value="Unassembled WGS sequence"/>
</dbReference>
<evidence type="ECO:0000313" key="2">
    <source>
        <dbReference type="EMBL" id="CBY10305.1"/>
    </source>
</evidence>
<protein>
    <recommendedName>
        <fullName evidence="1">Neurotransmitter-gated ion-channel ligand-binding domain-containing protein</fullName>
    </recommendedName>
</protein>
<feature type="domain" description="Neurotransmitter-gated ion-channel ligand-binding" evidence="1">
    <location>
        <begin position="29"/>
        <end position="139"/>
    </location>
</feature>
<dbReference type="PANTHER" id="PTHR18945">
    <property type="entry name" value="NEUROTRANSMITTER GATED ION CHANNEL"/>
    <property type="match status" value="1"/>
</dbReference>
<dbReference type="GO" id="GO:0016020">
    <property type="term" value="C:membrane"/>
    <property type="evidence" value="ECO:0007669"/>
    <property type="project" value="InterPro"/>
</dbReference>
<name>E4XIA4_OIKDI</name>
<dbReference type="InterPro" id="IPR036734">
    <property type="entry name" value="Neur_chan_lig-bd_sf"/>
</dbReference>
<dbReference type="Pfam" id="PF02931">
    <property type="entry name" value="Neur_chan_LBD"/>
    <property type="match status" value="1"/>
</dbReference>
<organism evidence="2">
    <name type="scientific">Oikopleura dioica</name>
    <name type="common">Tunicate</name>
    <dbReference type="NCBI Taxonomy" id="34765"/>
    <lineage>
        <taxon>Eukaryota</taxon>
        <taxon>Metazoa</taxon>
        <taxon>Chordata</taxon>
        <taxon>Tunicata</taxon>
        <taxon>Appendicularia</taxon>
        <taxon>Copelata</taxon>
        <taxon>Oikopleuridae</taxon>
        <taxon>Oikopleura</taxon>
    </lineage>
</organism>
<dbReference type="EMBL" id="FN653054">
    <property type="protein sequence ID" value="CBY10305.1"/>
    <property type="molecule type" value="Genomic_DNA"/>
</dbReference>
<proteinExistence type="predicted"/>
<evidence type="ECO:0000259" key="1">
    <source>
        <dbReference type="Pfam" id="PF02931"/>
    </source>
</evidence>
<dbReference type="AlphaFoldDB" id="E4XIA4"/>
<dbReference type="InParanoid" id="E4XIA4"/>
<accession>E4XIA4</accession>